<reference evidence="2" key="2">
    <citation type="submission" date="2021-04" db="EMBL/GenBank/DDBJ databases">
        <authorList>
            <person name="Gilroy R."/>
        </authorList>
    </citation>
    <scope>NUCLEOTIDE SEQUENCE</scope>
    <source>
        <strain evidence="2">ChiSxjej5B17-1746</strain>
    </source>
</reference>
<evidence type="ECO:0000313" key="2">
    <source>
        <dbReference type="EMBL" id="HIW78437.1"/>
    </source>
</evidence>
<dbReference type="PANTHER" id="PTHR30441:SF4">
    <property type="entry name" value="PROTEIN ASMA"/>
    <property type="match status" value="1"/>
</dbReference>
<evidence type="ECO:0000259" key="1">
    <source>
        <dbReference type="Pfam" id="PF05170"/>
    </source>
</evidence>
<comment type="caution">
    <text evidence="2">The sequence shown here is derived from an EMBL/GenBank/DDBJ whole genome shotgun (WGS) entry which is preliminary data.</text>
</comment>
<gene>
    <name evidence="2" type="ORF">H9874_04740</name>
</gene>
<protein>
    <submittedName>
        <fullName evidence="2">AsmA family protein</fullName>
    </submittedName>
</protein>
<dbReference type="Proteomes" id="UP000824264">
    <property type="component" value="Unassembled WGS sequence"/>
</dbReference>
<dbReference type="GO" id="GO:0005886">
    <property type="term" value="C:plasma membrane"/>
    <property type="evidence" value="ECO:0007669"/>
    <property type="project" value="TreeGrafter"/>
</dbReference>
<reference evidence="2" key="1">
    <citation type="journal article" date="2021" name="PeerJ">
        <title>Extensive microbial diversity within the chicken gut microbiome revealed by metagenomics and culture.</title>
        <authorList>
            <person name="Gilroy R."/>
            <person name="Ravi A."/>
            <person name="Getino M."/>
            <person name="Pursley I."/>
            <person name="Horton D.L."/>
            <person name="Alikhan N.F."/>
            <person name="Baker D."/>
            <person name="Gharbi K."/>
            <person name="Hall N."/>
            <person name="Watson M."/>
            <person name="Adriaenssens E.M."/>
            <person name="Foster-Nyarko E."/>
            <person name="Jarju S."/>
            <person name="Secka A."/>
            <person name="Antonio M."/>
            <person name="Oren A."/>
            <person name="Chaudhuri R.R."/>
            <person name="La Ragione R."/>
            <person name="Hildebrand F."/>
            <person name="Pallen M.J."/>
        </authorList>
    </citation>
    <scope>NUCLEOTIDE SEQUENCE</scope>
    <source>
        <strain evidence="2">ChiSxjej5B17-1746</strain>
    </source>
</reference>
<feature type="domain" description="AsmA" evidence="1">
    <location>
        <begin position="825"/>
        <end position="949"/>
    </location>
</feature>
<dbReference type="InterPro" id="IPR007844">
    <property type="entry name" value="AsmA"/>
</dbReference>
<dbReference type="Pfam" id="PF05170">
    <property type="entry name" value="AsmA"/>
    <property type="match status" value="1"/>
</dbReference>
<evidence type="ECO:0000313" key="3">
    <source>
        <dbReference type="Proteomes" id="UP000824264"/>
    </source>
</evidence>
<dbReference type="EMBL" id="DXGI01000169">
    <property type="protein sequence ID" value="HIW78437.1"/>
    <property type="molecule type" value="Genomic_DNA"/>
</dbReference>
<name>A0A9D1QZV5_9BACT</name>
<dbReference type="AlphaFoldDB" id="A0A9D1QZV5"/>
<proteinExistence type="predicted"/>
<dbReference type="PANTHER" id="PTHR30441">
    <property type="entry name" value="DUF748 DOMAIN-CONTAINING PROTEIN"/>
    <property type="match status" value="1"/>
</dbReference>
<dbReference type="GO" id="GO:0090313">
    <property type="term" value="P:regulation of protein targeting to membrane"/>
    <property type="evidence" value="ECO:0007669"/>
    <property type="project" value="TreeGrafter"/>
</dbReference>
<organism evidence="2 3">
    <name type="scientific">Candidatus Bilophila faecipullorum</name>
    <dbReference type="NCBI Taxonomy" id="2838482"/>
    <lineage>
        <taxon>Bacteria</taxon>
        <taxon>Pseudomonadati</taxon>
        <taxon>Thermodesulfobacteriota</taxon>
        <taxon>Desulfovibrionia</taxon>
        <taxon>Desulfovibrionales</taxon>
        <taxon>Desulfovibrionaceae</taxon>
        <taxon>Bilophila</taxon>
    </lineage>
</organism>
<dbReference type="InterPro" id="IPR052894">
    <property type="entry name" value="AsmA-related"/>
</dbReference>
<accession>A0A9D1QZV5</accession>
<sequence length="1062" mass="111143">MKRFHWLLFLLFPLLWALTLAGGLLVYVVNQQPTTLARVLTERLSDPQQGLALSAQGATLSLFPLPCARLSEVVVSTPDAALFVKDCAVFPDAWALLRGTFAVRAVRLDEASLLVRQTPSAAAPKPFPLPSFTLPPALAGTDITLKNGLFALLRPGQSPVAIRPVLLFSGLSGSGTLPDYEAEGETLSGGSLHLAASSLSAAAETEEGAARRQVDDVRLEIKDIAYTPPRPDAPASLRLRAELSLPVPLGGTPPHAMLAAEVKTEKGRLAVEGAAALDGTLTFPKQAFPVHALVPYEAFFPVDADGALHLVPEVAFKGAALRADKDAASFSGLLTFPSEEKGSSPLLKGTLTVKNLSLPRWFDFARDLPSGVTAALDGLSGTLPFELTPRSLTIAAARVTALDTPFTGGGGVKDFRHPVITVTLGTPTADLNRLFPELTGKAVTAPIYAMPPLLGGDDDPGSPAPGYDVHLTAARATCAYWEGKDVSLRITPEAAHADASARLAIRCGSLYGGSAEAELIPGDELAIVLSASGVNAETFLKPVKGSPPLRGTLAASASVTARPSSLAAFLASLRGNASLTLDKGVLPLSPDGKERFAFSRLHLAFQGAGSRDAKALRYVYDGQWRAEAVTPDGQGSLSFTGPLSFSATGPFSVRGQALSTSATATAKGYTAQAAGTLSFDTATETLSAQNVAGNLGSKGAAATFGGSLRHSRKEGRSIWEAPLSLSSANLRPLLADLLPGDLPKQALKRADLKATITLDGETLRIAGLNGNIDATRLSGQMERRAGTPARWTFGLRLGTLNVADYLPPTSKGGKSQPWRLDWMKGIDVEGPLAAERLIIFGIPHTDFSAPLRLQNGVLSADPIRARVAGGSAGAGVRAEATSGGLLGRLRYTLENVNALTLSKERGQSQLLSGTGSLDADVSGLLRSGADIPAALTGTLGFTLRNGELDAGHPGTFSSFRSLGATGTLSKGILTTRDLHLDGTLTVRGYGTINLLNWTLDYRLNVSGPGFPTLPVRYYGSLDKPQRSINAQGFLAKTFGSLGNGFLTILDRVVFAPLRFLVP</sequence>